<organism evidence="1 2">
    <name type="scientific">Trema orientale</name>
    <name type="common">Charcoal tree</name>
    <name type="synonym">Celtis orientalis</name>
    <dbReference type="NCBI Taxonomy" id="63057"/>
    <lineage>
        <taxon>Eukaryota</taxon>
        <taxon>Viridiplantae</taxon>
        <taxon>Streptophyta</taxon>
        <taxon>Embryophyta</taxon>
        <taxon>Tracheophyta</taxon>
        <taxon>Spermatophyta</taxon>
        <taxon>Magnoliopsida</taxon>
        <taxon>eudicotyledons</taxon>
        <taxon>Gunneridae</taxon>
        <taxon>Pentapetalae</taxon>
        <taxon>rosids</taxon>
        <taxon>fabids</taxon>
        <taxon>Rosales</taxon>
        <taxon>Cannabaceae</taxon>
        <taxon>Trema</taxon>
    </lineage>
</organism>
<evidence type="ECO:0000313" key="2">
    <source>
        <dbReference type="Proteomes" id="UP000237000"/>
    </source>
</evidence>
<gene>
    <name evidence="1" type="ORF">TorRG33x02_305210</name>
</gene>
<dbReference type="AlphaFoldDB" id="A0A2P5BXM4"/>
<accession>A0A2P5BXM4</accession>
<dbReference type="Proteomes" id="UP000237000">
    <property type="component" value="Unassembled WGS sequence"/>
</dbReference>
<reference evidence="2" key="1">
    <citation type="submission" date="2016-06" db="EMBL/GenBank/DDBJ databases">
        <title>Parallel loss of symbiosis genes in relatives of nitrogen-fixing non-legume Parasponia.</title>
        <authorList>
            <person name="Van Velzen R."/>
            <person name="Holmer R."/>
            <person name="Bu F."/>
            <person name="Rutten L."/>
            <person name="Van Zeijl A."/>
            <person name="Liu W."/>
            <person name="Santuari L."/>
            <person name="Cao Q."/>
            <person name="Sharma T."/>
            <person name="Shen D."/>
            <person name="Roswanjaya Y."/>
            <person name="Wardhani T."/>
            <person name="Kalhor M.S."/>
            <person name="Jansen J."/>
            <person name="Van den Hoogen J."/>
            <person name="Gungor B."/>
            <person name="Hartog M."/>
            <person name="Hontelez J."/>
            <person name="Verver J."/>
            <person name="Yang W.-C."/>
            <person name="Schijlen E."/>
            <person name="Repin R."/>
            <person name="Schilthuizen M."/>
            <person name="Schranz E."/>
            <person name="Heidstra R."/>
            <person name="Miyata K."/>
            <person name="Fedorova E."/>
            <person name="Kohlen W."/>
            <person name="Bisseling T."/>
            <person name="Smit S."/>
            <person name="Geurts R."/>
        </authorList>
    </citation>
    <scope>NUCLEOTIDE SEQUENCE [LARGE SCALE GENOMIC DNA]</scope>
    <source>
        <strain evidence="2">cv. RG33-2</strain>
    </source>
</reference>
<dbReference type="EMBL" id="JXTC01000443">
    <property type="protein sequence ID" value="PON53533.1"/>
    <property type="molecule type" value="Genomic_DNA"/>
</dbReference>
<protein>
    <submittedName>
        <fullName evidence="1">Uncharacterized protein</fullName>
    </submittedName>
</protein>
<comment type="caution">
    <text evidence="1">The sequence shown here is derived from an EMBL/GenBank/DDBJ whole genome shotgun (WGS) entry which is preliminary data.</text>
</comment>
<proteinExistence type="predicted"/>
<keyword evidence="2" id="KW-1185">Reference proteome</keyword>
<dbReference type="InParanoid" id="A0A2P5BXM4"/>
<evidence type="ECO:0000313" key="1">
    <source>
        <dbReference type="EMBL" id="PON53533.1"/>
    </source>
</evidence>
<sequence>MLVIVGDRSWLYRRLKQLLLFLSTFFRFVWCRAS</sequence>
<name>A0A2P5BXM4_TREOI</name>